<dbReference type="RefSeq" id="WP_111515714.1">
    <property type="nucleotide sequence ID" value="NZ_QFYR01000003.1"/>
</dbReference>
<dbReference type="SUPFAM" id="SSF56801">
    <property type="entry name" value="Acetyl-CoA synthetase-like"/>
    <property type="match status" value="1"/>
</dbReference>
<dbReference type="PROSITE" id="PS00455">
    <property type="entry name" value="AMP_BINDING"/>
    <property type="match status" value="1"/>
</dbReference>
<reference evidence="4" key="1">
    <citation type="submission" date="2018-05" db="EMBL/GenBank/DDBJ databases">
        <authorList>
            <person name="Li X."/>
        </authorList>
    </citation>
    <scope>NUCLEOTIDE SEQUENCE [LARGE SCALE GENOMIC DNA]</scope>
    <source>
        <strain evidence="4">YIM 73061</strain>
    </source>
</reference>
<dbReference type="Gene3D" id="3.40.50.12780">
    <property type="entry name" value="N-terminal domain of ligase-like"/>
    <property type="match status" value="1"/>
</dbReference>
<dbReference type="Gene3D" id="3.30.300.30">
    <property type="match status" value="1"/>
</dbReference>
<evidence type="ECO:0008006" key="5">
    <source>
        <dbReference type="Google" id="ProtNLM"/>
    </source>
</evidence>
<proteinExistence type="predicted"/>
<dbReference type="InterPro" id="IPR050237">
    <property type="entry name" value="ATP-dep_AMP-bd_enzyme"/>
</dbReference>
<dbReference type="EMBL" id="QFYR01000003">
    <property type="protein sequence ID" value="RAK52390.1"/>
    <property type="molecule type" value="Genomic_DNA"/>
</dbReference>
<keyword evidence="4" id="KW-1185">Reference proteome</keyword>
<evidence type="ECO:0000259" key="2">
    <source>
        <dbReference type="Pfam" id="PF13193"/>
    </source>
</evidence>
<feature type="domain" description="AMP-binding enzyme C-terminal" evidence="2">
    <location>
        <begin position="417"/>
        <end position="492"/>
    </location>
</feature>
<dbReference type="InterPro" id="IPR000873">
    <property type="entry name" value="AMP-dep_synth/lig_dom"/>
</dbReference>
<dbReference type="InterPro" id="IPR020845">
    <property type="entry name" value="AMP-binding_CS"/>
</dbReference>
<organism evidence="3 4">
    <name type="scientific">Phenylobacterium deserti</name>
    <dbReference type="NCBI Taxonomy" id="1914756"/>
    <lineage>
        <taxon>Bacteria</taxon>
        <taxon>Pseudomonadati</taxon>
        <taxon>Pseudomonadota</taxon>
        <taxon>Alphaproteobacteria</taxon>
        <taxon>Caulobacterales</taxon>
        <taxon>Caulobacteraceae</taxon>
        <taxon>Phenylobacterium</taxon>
    </lineage>
</organism>
<gene>
    <name evidence="3" type="ORF">DJ018_14780</name>
</gene>
<dbReference type="InterPro" id="IPR042099">
    <property type="entry name" value="ANL_N_sf"/>
</dbReference>
<dbReference type="AlphaFoldDB" id="A0A328ACM2"/>
<dbReference type="OrthoDB" id="9803968at2"/>
<comment type="caution">
    <text evidence="3">The sequence shown here is derived from an EMBL/GenBank/DDBJ whole genome shotgun (WGS) entry which is preliminary data.</text>
</comment>
<dbReference type="PANTHER" id="PTHR43767:SF1">
    <property type="entry name" value="NONRIBOSOMAL PEPTIDE SYNTHASE PES1 (EUROFUNG)-RELATED"/>
    <property type="match status" value="1"/>
</dbReference>
<feature type="domain" description="AMP-dependent synthetase/ligase" evidence="1">
    <location>
        <begin position="9"/>
        <end position="355"/>
    </location>
</feature>
<dbReference type="Pfam" id="PF13193">
    <property type="entry name" value="AMP-binding_C"/>
    <property type="match status" value="1"/>
</dbReference>
<evidence type="ECO:0000313" key="4">
    <source>
        <dbReference type="Proteomes" id="UP000249725"/>
    </source>
</evidence>
<protein>
    <recommendedName>
        <fullName evidence="5">Long-chain fatty acid--CoA ligase</fullName>
    </recommendedName>
</protein>
<accession>A0A328ACM2</accession>
<dbReference type="InterPro" id="IPR025110">
    <property type="entry name" value="AMP-bd_C"/>
</dbReference>
<dbReference type="GO" id="GO:0016878">
    <property type="term" value="F:acid-thiol ligase activity"/>
    <property type="evidence" value="ECO:0007669"/>
    <property type="project" value="UniProtKB-ARBA"/>
</dbReference>
<dbReference type="Proteomes" id="UP000249725">
    <property type="component" value="Unassembled WGS sequence"/>
</dbReference>
<evidence type="ECO:0000259" key="1">
    <source>
        <dbReference type="Pfam" id="PF00501"/>
    </source>
</evidence>
<evidence type="ECO:0000313" key="3">
    <source>
        <dbReference type="EMBL" id="RAK52390.1"/>
    </source>
</evidence>
<dbReference type="Pfam" id="PF00501">
    <property type="entry name" value="AMP-binding"/>
    <property type="match status" value="1"/>
</dbReference>
<name>A0A328ACM2_9CAUL</name>
<dbReference type="PANTHER" id="PTHR43767">
    <property type="entry name" value="LONG-CHAIN-FATTY-ACID--COA LIGASE"/>
    <property type="match status" value="1"/>
</dbReference>
<sequence>MAAALWRMFEATVERRGGEPAIVQGDRSVSFSELHLWAARYGAELRRHGLQPGERCLIWSGNSPELAAAILGVWMCGGILALVNDEAPLSHLRHAANVTEPRLILADEAHAHAAAETVDEVPVISLGPARGEPLEGLGRLGVHDHEPASIFFTSGSTGAPKGVTQSHANLAAGCLGVAHHLGLRGEDRILCPIPWSFDYGYGQLLSTVLLGVTQVLPTARNSFALCEAIEAHRPTILAGLPSIFALLLRGVSPLRQTDVSSIRLVTNTGGLIAPAIFADVLKVFDHCDLSLNYGMTETYRSAGLPVELARERPESVGFAYPGVSLDVLRENGETAEPGEIGEIVHRGVGAFLGYWGQEEATARVRRPDPRWNYGGLAPPPAVFTGDLGWKDEDGFLMIKGRRDRLIKSMGVRVSPDEVETAIRQAQLVRDVAVVGVPHELMGEMVAAAVIAAEDGPDPVPELKAFARRELSPHMQPREYRVIEAFPLTPNGKPDFAAVRAMFQGRAT</sequence>
<dbReference type="InterPro" id="IPR045851">
    <property type="entry name" value="AMP-bd_C_sf"/>
</dbReference>